<evidence type="ECO:0000256" key="3">
    <source>
        <dbReference type="ARBA" id="ARBA00023274"/>
    </source>
</evidence>
<sequence>MPPKPKKARKPRKDKPCPVCIQGIEYVDYKDLSLLKPFLNERAKIKARRTSGVCAQHQAQLSGAIKNAREMALIPYSNR</sequence>
<evidence type="ECO:0000256" key="5">
    <source>
        <dbReference type="RuleBase" id="RU003910"/>
    </source>
</evidence>
<keyword evidence="7" id="KW-1185">Reference proteome</keyword>
<evidence type="ECO:0000313" key="6">
    <source>
        <dbReference type="EMBL" id="GGI03267.1"/>
    </source>
</evidence>
<keyword evidence="3 4" id="KW-0687">Ribonucleoprotein</keyword>
<dbReference type="PANTHER" id="PTHR13479:SF40">
    <property type="entry name" value="SMALL RIBOSOMAL SUBUNIT PROTEIN BS18M"/>
    <property type="match status" value="1"/>
</dbReference>
<evidence type="ECO:0000313" key="7">
    <source>
        <dbReference type="Proteomes" id="UP000650511"/>
    </source>
</evidence>
<dbReference type="GO" id="GO:0003735">
    <property type="term" value="F:structural constituent of ribosome"/>
    <property type="evidence" value="ECO:0007669"/>
    <property type="project" value="InterPro"/>
</dbReference>
<evidence type="ECO:0000256" key="4">
    <source>
        <dbReference type="HAMAP-Rule" id="MF_00270"/>
    </source>
</evidence>
<name>A0A8J3A7S7_9ACTN</name>
<dbReference type="PRINTS" id="PR00974">
    <property type="entry name" value="RIBOSOMALS18"/>
</dbReference>
<gene>
    <name evidence="6" type="primary">rpsR1</name>
    <name evidence="4" type="synonym">rpsR</name>
    <name evidence="6" type="ORF">GCM10011354_03190</name>
</gene>
<dbReference type="AlphaFoldDB" id="A0A8J3A7S7"/>
<dbReference type="EMBL" id="BMHA01000001">
    <property type="protein sequence ID" value="GGI03267.1"/>
    <property type="molecule type" value="Genomic_DNA"/>
</dbReference>
<dbReference type="GO" id="GO:0022627">
    <property type="term" value="C:cytosolic small ribosomal subunit"/>
    <property type="evidence" value="ECO:0007669"/>
    <property type="project" value="TreeGrafter"/>
</dbReference>
<keyword evidence="4" id="KW-0699">rRNA-binding</keyword>
<evidence type="ECO:0000256" key="2">
    <source>
        <dbReference type="ARBA" id="ARBA00022980"/>
    </source>
</evidence>
<evidence type="ECO:0000256" key="1">
    <source>
        <dbReference type="ARBA" id="ARBA00005589"/>
    </source>
</evidence>
<accession>A0A8J3A7S7</accession>
<comment type="subunit">
    <text evidence="4">Part of the 30S ribosomal subunit. Forms a tight heterodimer with protein bS6.</text>
</comment>
<reference evidence="6" key="1">
    <citation type="journal article" date="2014" name="Int. J. Syst. Evol. Microbiol.">
        <title>Complete genome sequence of Corynebacterium casei LMG S-19264T (=DSM 44701T), isolated from a smear-ripened cheese.</title>
        <authorList>
            <consortium name="US DOE Joint Genome Institute (JGI-PGF)"/>
            <person name="Walter F."/>
            <person name="Albersmeier A."/>
            <person name="Kalinowski J."/>
            <person name="Ruckert C."/>
        </authorList>
    </citation>
    <scope>NUCLEOTIDE SEQUENCE</scope>
    <source>
        <strain evidence="6">CGMCC 1.14988</strain>
    </source>
</reference>
<reference evidence="6" key="2">
    <citation type="submission" date="2020-09" db="EMBL/GenBank/DDBJ databases">
        <authorList>
            <person name="Sun Q."/>
            <person name="Zhou Y."/>
        </authorList>
    </citation>
    <scope>NUCLEOTIDE SEQUENCE</scope>
    <source>
        <strain evidence="6">CGMCC 1.14988</strain>
    </source>
</reference>
<dbReference type="PANTHER" id="PTHR13479">
    <property type="entry name" value="30S RIBOSOMAL PROTEIN S18"/>
    <property type="match status" value="1"/>
</dbReference>
<dbReference type="NCBIfam" id="TIGR00165">
    <property type="entry name" value="S18"/>
    <property type="match status" value="1"/>
</dbReference>
<dbReference type="Pfam" id="PF01084">
    <property type="entry name" value="Ribosomal_S18"/>
    <property type="match status" value="1"/>
</dbReference>
<organism evidence="6 7">
    <name type="scientific">Egicoccus halophilus</name>
    <dbReference type="NCBI Taxonomy" id="1670830"/>
    <lineage>
        <taxon>Bacteria</taxon>
        <taxon>Bacillati</taxon>
        <taxon>Actinomycetota</taxon>
        <taxon>Nitriliruptoria</taxon>
        <taxon>Egicoccales</taxon>
        <taxon>Egicoccaceae</taxon>
        <taxon>Egicoccus</taxon>
    </lineage>
</organism>
<dbReference type="RefSeq" id="WP_130648348.1">
    <property type="nucleotide sequence ID" value="NZ_BMHA01000001.1"/>
</dbReference>
<comment type="function">
    <text evidence="4">Binds as a heterodimer with protein bS6 to the central domain of the 16S rRNA, where it helps stabilize the platform of the 30S subunit.</text>
</comment>
<dbReference type="SUPFAM" id="SSF46911">
    <property type="entry name" value="Ribosomal protein S18"/>
    <property type="match status" value="1"/>
</dbReference>
<keyword evidence="2 4" id="KW-0689">Ribosomal protein</keyword>
<dbReference type="Gene3D" id="4.10.640.10">
    <property type="entry name" value="Ribosomal protein S18"/>
    <property type="match status" value="1"/>
</dbReference>
<dbReference type="GO" id="GO:0006412">
    <property type="term" value="P:translation"/>
    <property type="evidence" value="ECO:0007669"/>
    <property type="project" value="UniProtKB-UniRule"/>
</dbReference>
<dbReference type="InterPro" id="IPR001648">
    <property type="entry name" value="Ribosomal_bS18"/>
</dbReference>
<proteinExistence type="inferred from homology"/>
<dbReference type="OrthoDB" id="9812008at2"/>
<dbReference type="GO" id="GO:0070181">
    <property type="term" value="F:small ribosomal subunit rRNA binding"/>
    <property type="evidence" value="ECO:0007669"/>
    <property type="project" value="TreeGrafter"/>
</dbReference>
<dbReference type="HAMAP" id="MF_00270">
    <property type="entry name" value="Ribosomal_bS18"/>
    <property type="match status" value="1"/>
</dbReference>
<dbReference type="Proteomes" id="UP000650511">
    <property type="component" value="Unassembled WGS sequence"/>
</dbReference>
<comment type="similarity">
    <text evidence="1 4 5">Belongs to the bacterial ribosomal protein bS18 family.</text>
</comment>
<keyword evidence="4" id="KW-0694">RNA-binding</keyword>
<comment type="caution">
    <text evidence="6">The sequence shown here is derived from an EMBL/GenBank/DDBJ whole genome shotgun (WGS) entry which is preliminary data.</text>
</comment>
<dbReference type="InterPro" id="IPR036870">
    <property type="entry name" value="Ribosomal_bS18_sf"/>
</dbReference>
<protein>
    <recommendedName>
        <fullName evidence="4">Small ribosomal subunit protein bS18</fullName>
    </recommendedName>
</protein>